<gene>
    <name evidence="4" type="ORF">HP550_12100</name>
</gene>
<keyword evidence="5" id="KW-1185">Reference proteome</keyword>
<dbReference type="EMBL" id="JABMCI010000066">
    <property type="protein sequence ID" value="NUU17992.1"/>
    <property type="molecule type" value="Genomic_DNA"/>
</dbReference>
<keyword evidence="3" id="KW-0732">Signal</keyword>
<evidence type="ECO:0000313" key="5">
    <source>
        <dbReference type="Proteomes" id="UP000565724"/>
    </source>
</evidence>
<accession>A0A7Y6DYF2</accession>
<dbReference type="Proteomes" id="UP000565724">
    <property type="component" value="Unassembled WGS sequence"/>
</dbReference>
<evidence type="ECO:0000256" key="1">
    <source>
        <dbReference type="SAM" id="MobiDB-lite"/>
    </source>
</evidence>
<keyword evidence="2" id="KW-0472">Membrane</keyword>
<feature type="region of interest" description="Disordered" evidence="1">
    <location>
        <begin position="157"/>
        <end position="181"/>
    </location>
</feature>
<feature type="transmembrane region" description="Helical" evidence="2">
    <location>
        <begin position="191"/>
        <end position="211"/>
    </location>
</feature>
<reference evidence="4 5" key="1">
    <citation type="submission" date="2020-05" db="EMBL/GenBank/DDBJ databases">
        <title>Genome Sequencing of Type Strains.</title>
        <authorList>
            <person name="Lemaire J.F."/>
            <person name="Inderbitzin P."/>
            <person name="Gregorio O.A."/>
            <person name="Collins S.B."/>
            <person name="Wespe N."/>
            <person name="Knight-Connoni V."/>
        </authorList>
    </citation>
    <scope>NUCLEOTIDE SEQUENCE [LARGE SCALE GENOMIC DNA]</scope>
    <source>
        <strain evidence="4 5">ATCC 25174</strain>
    </source>
</reference>
<proteinExistence type="predicted"/>
<evidence type="ECO:0008006" key="6">
    <source>
        <dbReference type="Google" id="ProtNLM"/>
    </source>
</evidence>
<evidence type="ECO:0000256" key="2">
    <source>
        <dbReference type="SAM" id="Phobius"/>
    </source>
</evidence>
<keyword evidence="2" id="KW-1133">Transmembrane helix</keyword>
<sequence>MSALARVVGSAGVAALLAVGLPAAPAQAAGELELSLDGVSWSTTLAADLFAGAGLIVPGDVLESDLWVRNASGDRARVELDVADAIGAAPGTLAGDLSLRIDGAPTAGGARWRGPDLAPGSALRIPLVLTFDAGSATTSQVDVATVLDAVILVQTASGPGSAPTTPGPGPTPRAPVATSSGGGLAHTGVEVGGAAGVSFAVIGLGLLLVAARHRSRRARD</sequence>
<evidence type="ECO:0000313" key="4">
    <source>
        <dbReference type="EMBL" id="NUU17992.1"/>
    </source>
</evidence>
<feature type="signal peptide" evidence="3">
    <location>
        <begin position="1"/>
        <end position="28"/>
    </location>
</feature>
<keyword evidence="2" id="KW-0812">Transmembrane</keyword>
<feature type="chain" id="PRO_5031249899" description="Gram-positive cocci surface proteins LPxTG domain-containing protein" evidence="3">
    <location>
        <begin position="29"/>
        <end position="220"/>
    </location>
</feature>
<name>A0A7Y6DYF2_9CELL</name>
<organism evidence="4 5">
    <name type="scientific">Cellulomonas humilata</name>
    <dbReference type="NCBI Taxonomy" id="144055"/>
    <lineage>
        <taxon>Bacteria</taxon>
        <taxon>Bacillati</taxon>
        <taxon>Actinomycetota</taxon>
        <taxon>Actinomycetes</taxon>
        <taxon>Micrococcales</taxon>
        <taxon>Cellulomonadaceae</taxon>
        <taxon>Cellulomonas</taxon>
    </lineage>
</organism>
<comment type="caution">
    <text evidence="4">The sequence shown here is derived from an EMBL/GenBank/DDBJ whole genome shotgun (WGS) entry which is preliminary data.</text>
</comment>
<protein>
    <recommendedName>
        <fullName evidence="6">Gram-positive cocci surface proteins LPxTG domain-containing protein</fullName>
    </recommendedName>
</protein>
<dbReference type="RefSeq" id="WP_175347951.1">
    <property type="nucleotide sequence ID" value="NZ_JABMCI010000066.1"/>
</dbReference>
<evidence type="ECO:0000256" key="3">
    <source>
        <dbReference type="SAM" id="SignalP"/>
    </source>
</evidence>
<dbReference type="AlphaFoldDB" id="A0A7Y6DYF2"/>